<sequence length="105" mass="11875">MTDQPITFQVVAESLLKDMLENIVRQHTLVNIANRISIQKTVGSANGSSFSNTLVGSNRDIFGQDKQKLKSTETARYFQCENCSRKIAGARFAQHISKCLERRKR</sequence>
<accession>A0A1E4SI82</accession>
<evidence type="ECO:0000256" key="10">
    <source>
        <dbReference type="HAMAP-Rule" id="MF_03047"/>
    </source>
</evidence>
<dbReference type="Gene3D" id="3.30.160.60">
    <property type="entry name" value="Classic Zinc Finger"/>
    <property type="match status" value="1"/>
</dbReference>
<proteinExistence type="inferred from homology"/>
<keyword evidence="7 10" id="KW-0010">Activator</keyword>
<dbReference type="GeneID" id="30985016"/>
<evidence type="ECO:0000256" key="7">
    <source>
        <dbReference type="ARBA" id="ARBA00023159"/>
    </source>
</evidence>
<reference evidence="13" key="1">
    <citation type="submission" date="2016-05" db="EMBL/GenBank/DDBJ databases">
        <title>Comparative genomics of biotechnologically important yeasts.</title>
        <authorList>
            <consortium name="DOE Joint Genome Institute"/>
            <person name="Riley R."/>
            <person name="Haridas S."/>
            <person name="Wolfe K.H."/>
            <person name="Lopes M.R."/>
            <person name="Hittinger C.T."/>
            <person name="Goker M."/>
            <person name="Salamov A."/>
            <person name="Wisecaver J."/>
            <person name="Long T.M."/>
            <person name="Aerts A.L."/>
            <person name="Barry K."/>
            <person name="Choi C."/>
            <person name="Clum A."/>
            <person name="Coughlan A.Y."/>
            <person name="Deshpande S."/>
            <person name="Douglass A.P."/>
            <person name="Hanson S.J."/>
            <person name="Klenk H.-P."/>
            <person name="Labutti K."/>
            <person name="Lapidus A."/>
            <person name="Lindquist E."/>
            <person name="Lipzen A."/>
            <person name="Meier-Kolthoff J.P."/>
            <person name="Ohm R.A."/>
            <person name="Otillar R.P."/>
            <person name="Pangilinan J."/>
            <person name="Peng Y."/>
            <person name="Rokas A."/>
            <person name="Rosa C.A."/>
            <person name="Scheuner C."/>
            <person name="Sibirny A.A."/>
            <person name="Slot J.C."/>
            <person name="Stielow J.B."/>
            <person name="Sun H."/>
            <person name="Kurtzman C.P."/>
            <person name="Blackwell M."/>
            <person name="Grigoriev I.V."/>
            <person name="Jeffries T.W."/>
        </authorList>
    </citation>
    <scope>NUCLEOTIDE SEQUENCE [LARGE SCALE GENOMIC DNA]</scope>
    <source>
        <strain evidence="13">NRRL Y-17324</strain>
    </source>
</reference>
<evidence type="ECO:0000256" key="1">
    <source>
        <dbReference type="ARBA" id="ARBA00004123"/>
    </source>
</evidence>
<evidence type="ECO:0000256" key="8">
    <source>
        <dbReference type="ARBA" id="ARBA00023163"/>
    </source>
</evidence>
<evidence type="ECO:0000256" key="5">
    <source>
        <dbReference type="ARBA" id="ARBA00022853"/>
    </source>
</evidence>
<dbReference type="GO" id="GO:0071819">
    <property type="term" value="C:DUBm complex"/>
    <property type="evidence" value="ECO:0007669"/>
    <property type="project" value="UniProtKB-UniRule"/>
</dbReference>
<keyword evidence="5 10" id="KW-0156">Chromatin regulator</keyword>
<keyword evidence="13" id="KW-1185">Reference proteome</keyword>
<comment type="domain">
    <text evidence="10">The C-terminal SGF11-type zinc-finger domain together with the C-terminal catalytic domain of UBP8 forms the 'catalytic lobe' of the SAGA deubiquitination module.</text>
</comment>
<dbReference type="GO" id="GO:0003713">
    <property type="term" value="F:transcription coactivator activity"/>
    <property type="evidence" value="ECO:0007669"/>
    <property type="project" value="UniProtKB-UniRule"/>
</dbReference>
<protein>
    <recommendedName>
        <fullName evidence="10 11">SAGA-associated factor 11</fullName>
    </recommendedName>
</protein>
<dbReference type="GO" id="GO:0008270">
    <property type="term" value="F:zinc ion binding"/>
    <property type="evidence" value="ECO:0007669"/>
    <property type="project" value="UniProtKB-UniRule"/>
</dbReference>
<dbReference type="RefSeq" id="XP_020064346.1">
    <property type="nucleotide sequence ID" value="XM_020210880.1"/>
</dbReference>
<dbReference type="EMBL" id="KV453912">
    <property type="protein sequence ID" value="ODV79224.1"/>
    <property type="molecule type" value="Genomic_DNA"/>
</dbReference>
<dbReference type="InterPro" id="IPR013246">
    <property type="entry name" value="SAGA_su_Sgf11"/>
</dbReference>
<evidence type="ECO:0000256" key="9">
    <source>
        <dbReference type="ARBA" id="ARBA00023242"/>
    </source>
</evidence>
<keyword evidence="4 10" id="KW-0862">Zinc</keyword>
<dbReference type="Proteomes" id="UP000094285">
    <property type="component" value="Unassembled WGS sequence"/>
</dbReference>
<evidence type="ECO:0000313" key="13">
    <source>
        <dbReference type="Proteomes" id="UP000094285"/>
    </source>
</evidence>
<comment type="subcellular location">
    <subcellularLocation>
        <location evidence="1 10 11">Nucleus</location>
    </subcellularLocation>
</comment>
<dbReference type="OrthoDB" id="21557at2759"/>
<dbReference type="Pfam" id="PF08209">
    <property type="entry name" value="Sgf11"/>
    <property type="match status" value="1"/>
</dbReference>
<evidence type="ECO:0000256" key="6">
    <source>
        <dbReference type="ARBA" id="ARBA00023015"/>
    </source>
</evidence>
<keyword evidence="2 10" id="KW-0479">Metal-binding</keyword>
<organism evidence="12 13">
    <name type="scientific">Suhomyces tanzawaensis NRRL Y-17324</name>
    <dbReference type="NCBI Taxonomy" id="984487"/>
    <lineage>
        <taxon>Eukaryota</taxon>
        <taxon>Fungi</taxon>
        <taxon>Dikarya</taxon>
        <taxon>Ascomycota</taxon>
        <taxon>Saccharomycotina</taxon>
        <taxon>Pichiomycetes</taxon>
        <taxon>Debaryomycetaceae</taxon>
        <taxon>Suhomyces</taxon>
    </lineage>
</organism>
<gene>
    <name evidence="10" type="primary">SGF11</name>
    <name evidence="12" type="ORF">CANTADRAFT_6382</name>
</gene>
<evidence type="ECO:0000256" key="11">
    <source>
        <dbReference type="RuleBase" id="RU261113"/>
    </source>
</evidence>
<evidence type="ECO:0000256" key="3">
    <source>
        <dbReference type="ARBA" id="ARBA00022771"/>
    </source>
</evidence>
<keyword evidence="9 10" id="KW-0539">Nucleus</keyword>
<comment type="subunit">
    <text evidence="10 11">Component of the 1.8 MDa SAGA transcription coactivator-HAT complex. SAGA is built of 5 distinct domains with specialized functions. Within the SAGA complex, SUS1, SGF11, SGF73 and UBP8 form an additional subcomplex of SAGA called the DUB module (deubiquitination module). Interacts directly with SGF73, SUS1 and UBP8.</text>
</comment>
<comment type="domain">
    <text evidence="10">The long N-terminal helix forms part of the 'assembly lobe' of the SAGA deubiquitination module.</text>
</comment>
<dbReference type="STRING" id="984487.A0A1E4SI82"/>
<keyword evidence="8 10" id="KW-0804">Transcription</keyword>
<feature type="zinc finger region" description="SGF11-type" evidence="10">
    <location>
        <begin position="78"/>
        <end position="99"/>
    </location>
</feature>
<evidence type="ECO:0000256" key="2">
    <source>
        <dbReference type="ARBA" id="ARBA00022723"/>
    </source>
</evidence>
<comment type="similarity">
    <text evidence="10 11">Belongs to the SGF11 family.</text>
</comment>
<keyword evidence="6 10" id="KW-0805">Transcription regulation</keyword>
<keyword evidence="3 10" id="KW-0863">Zinc-finger</keyword>
<name>A0A1E4SI82_9ASCO</name>
<dbReference type="AlphaFoldDB" id="A0A1E4SI82"/>
<dbReference type="GO" id="GO:0000124">
    <property type="term" value="C:SAGA complex"/>
    <property type="evidence" value="ECO:0007669"/>
    <property type="project" value="UniProtKB-UniRule"/>
</dbReference>
<dbReference type="GO" id="GO:0006325">
    <property type="term" value="P:chromatin organization"/>
    <property type="evidence" value="ECO:0007669"/>
    <property type="project" value="UniProtKB-KW"/>
</dbReference>
<comment type="function">
    <text evidence="10 11">Functions as component of the transcription regulatory histone acetylation (HAT) complex SAGA. At the promoters, SAGA is required for recruitment of the basal transcription machinery. It influences RNA polymerase II transcriptional activity through different activities such as TBP interaction and promoter selectivity, interaction with transcription activators, and chromatin modification through histone acetylation and deubiquitination. SAGA acetylates nucleosomal histone H3 to some extent (to form H3K9ac, H3K14ac, H3K18ac and H3K23ac). SAGA interacts with DNA via upstream activating sequences (UASs). Involved in transcriptional regulation of a subset of SAGA-regulated genes. Within the SAGA complex, participates in a subcomplex, that specifically deubiquitinates histones H2B.</text>
</comment>
<evidence type="ECO:0000313" key="12">
    <source>
        <dbReference type="EMBL" id="ODV79224.1"/>
    </source>
</evidence>
<dbReference type="HAMAP" id="MF_03047">
    <property type="entry name" value="Sgf11"/>
    <property type="match status" value="1"/>
</dbReference>
<evidence type="ECO:0000256" key="4">
    <source>
        <dbReference type="ARBA" id="ARBA00022833"/>
    </source>
</evidence>